<keyword evidence="4 7" id="KW-0574">Periplasm</keyword>
<dbReference type="PANTHER" id="PTHR35272:SF3">
    <property type="entry name" value="THIOL:DISULFIDE INTERCHANGE PROTEIN DSBC"/>
    <property type="match status" value="1"/>
</dbReference>
<feature type="signal peptide" evidence="7">
    <location>
        <begin position="1"/>
        <end position="23"/>
    </location>
</feature>
<sequence>MTVSRCITAFFFALLVLSGPARAADAVTGDALEALRAALEAPGGLKVESARQSPVPGLLEVRLADGPIVYATPDGDFFVLGDLYAVGAAGYVNLAEQRRNGERREAIAAVDEQDMIVFPAEGDTRASITVFTDVTCFYCQKLHNEVPELNRRGIEVRYLAYPRAGVGSEGFRLLATAWCSGDRQRTLTRLKAGEDVEPLVCPGNPVADEYALGQDLGVRGTPAIIMPDGQMVPGYRPVDDLVAALGLD</sequence>
<dbReference type="InterPro" id="IPR051470">
    <property type="entry name" value="Thiol:disulfide_interchange"/>
</dbReference>
<proteinExistence type="inferred from homology"/>
<keyword evidence="3 7" id="KW-0732">Signal</keyword>
<dbReference type="GO" id="GO:0042597">
    <property type="term" value="C:periplasmic space"/>
    <property type="evidence" value="ECO:0007669"/>
    <property type="project" value="UniProtKB-SubCell"/>
</dbReference>
<dbReference type="eggNOG" id="COG1651">
    <property type="taxonomic scope" value="Bacteria"/>
</dbReference>
<dbReference type="Pfam" id="PF10411">
    <property type="entry name" value="DsbC_N"/>
    <property type="match status" value="1"/>
</dbReference>
<evidence type="ECO:0000313" key="11">
    <source>
        <dbReference type="Proteomes" id="UP000029640"/>
    </source>
</evidence>
<dbReference type="AlphaFoldDB" id="A0A095WYE2"/>
<dbReference type="InterPro" id="IPR033954">
    <property type="entry name" value="DiS-bond_Isoase_DsbC/G"/>
</dbReference>
<comment type="subcellular location">
    <subcellularLocation>
        <location evidence="1 7">Periplasm</location>
    </subcellularLocation>
</comment>
<evidence type="ECO:0000259" key="9">
    <source>
        <dbReference type="Pfam" id="PF13098"/>
    </source>
</evidence>
<evidence type="ECO:0000256" key="2">
    <source>
        <dbReference type="ARBA" id="ARBA00009813"/>
    </source>
</evidence>
<gene>
    <name evidence="10" type="ORF">HRUBRA_01725</name>
</gene>
<evidence type="ECO:0000259" key="8">
    <source>
        <dbReference type="Pfam" id="PF10411"/>
    </source>
</evidence>
<dbReference type="STRING" id="1265313.HRUBRA_01725"/>
<dbReference type="InterPro" id="IPR018950">
    <property type="entry name" value="DiS-bond_isomerase_DsbC/G_N"/>
</dbReference>
<dbReference type="OrthoDB" id="12976at2"/>
<evidence type="ECO:0000256" key="5">
    <source>
        <dbReference type="ARBA" id="ARBA00023157"/>
    </source>
</evidence>
<evidence type="ECO:0000256" key="1">
    <source>
        <dbReference type="ARBA" id="ARBA00004418"/>
    </source>
</evidence>
<dbReference type="PATRIC" id="fig|1265313.6.peg.1705"/>
<feature type="domain" description="Disulphide bond isomerase DsbC/G N-terminal" evidence="8">
    <location>
        <begin position="32"/>
        <end position="87"/>
    </location>
</feature>
<dbReference type="CDD" id="cd03020">
    <property type="entry name" value="DsbA_DsbC_DsbG"/>
    <property type="match status" value="1"/>
</dbReference>
<feature type="chain" id="PRO_5010004624" description="Thiol:disulfide interchange protein" evidence="7">
    <location>
        <begin position="24"/>
        <end position="248"/>
    </location>
</feature>
<evidence type="ECO:0000256" key="3">
    <source>
        <dbReference type="ARBA" id="ARBA00022729"/>
    </source>
</evidence>
<dbReference type="RefSeq" id="WP_035516197.1">
    <property type="nucleotide sequence ID" value="NZ_KN234762.1"/>
</dbReference>
<keyword evidence="5" id="KW-1015">Disulfide bond</keyword>
<comment type="caution">
    <text evidence="10">The sequence shown here is derived from an EMBL/GenBank/DDBJ whole genome shotgun (WGS) entry which is preliminary data.</text>
</comment>
<keyword evidence="11" id="KW-1185">Reference proteome</keyword>
<dbReference type="InterPro" id="IPR009094">
    <property type="entry name" value="DiS-bond_isomerase_DsbC/G_N_sf"/>
</dbReference>
<dbReference type="Gene3D" id="3.40.30.10">
    <property type="entry name" value="Glutaredoxin"/>
    <property type="match status" value="1"/>
</dbReference>
<dbReference type="HOGENOM" id="CLU_083593_0_0_6"/>
<dbReference type="SUPFAM" id="SSF52833">
    <property type="entry name" value="Thioredoxin-like"/>
    <property type="match status" value="1"/>
</dbReference>
<feature type="domain" description="Thioredoxin-like fold" evidence="9">
    <location>
        <begin position="121"/>
        <end position="245"/>
    </location>
</feature>
<reference evidence="10 11" key="1">
    <citation type="journal article" date="2014" name="Genome Announc.">
        <title>Genome Sequence of Gammaproteobacterial Pseudohaliea rubra Type Strain DSM 19751, Isolated from Coastal Seawater of the Mediterranean Sea.</title>
        <authorList>
            <person name="Spring S."/>
            <person name="Fiebig A."/>
            <person name="Riedel T."/>
            <person name="Goker M."/>
            <person name="Klenk H.P."/>
        </authorList>
    </citation>
    <scope>NUCLEOTIDE SEQUENCE [LARGE SCALE GENOMIC DNA]</scope>
    <source>
        <strain evidence="10 11">DSM 19751</strain>
    </source>
</reference>
<dbReference type="InterPro" id="IPR012336">
    <property type="entry name" value="Thioredoxin-like_fold"/>
</dbReference>
<dbReference type="Pfam" id="PF13098">
    <property type="entry name" value="Thioredoxin_2"/>
    <property type="match status" value="1"/>
</dbReference>
<accession>A0A095WYE2</accession>
<evidence type="ECO:0000313" key="10">
    <source>
        <dbReference type="EMBL" id="KGE03634.1"/>
    </source>
</evidence>
<evidence type="ECO:0000256" key="7">
    <source>
        <dbReference type="RuleBase" id="RU364038"/>
    </source>
</evidence>
<comment type="similarity">
    <text evidence="2 7">Belongs to the thioredoxin family. DsbC subfamily.</text>
</comment>
<dbReference type="Gene3D" id="3.10.450.70">
    <property type="entry name" value="Disulphide bond isomerase, DsbC/G, N-terminal"/>
    <property type="match status" value="1"/>
</dbReference>
<protein>
    <recommendedName>
        <fullName evidence="7">Thiol:disulfide interchange protein</fullName>
    </recommendedName>
</protein>
<evidence type="ECO:0000256" key="6">
    <source>
        <dbReference type="ARBA" id="ARBA00023284"/>
    </source>
</evidence>
<dbReference type="InterPro" id="IPR036249">
    <property type="entry name" value="Thioredoxin-like_sf"/>
</dbReference>
<comment type="function">
    <text evidence="7">Required for disulfide bond formation in some periplasmic proteins. Acts by transferring its disulfide bond to other proteins and is reduced in the process.</text>
</comment>
<evidence type="ECO:0000256" key="4">
    <source>
        <dbReference type="ARBA" id="ARBA00022764"/>
    </source>
</evidence>
<name>A0A095WYE2_9GAMM</name>
<dbReference type="PANTHER" id="PTHR35272">
    <property type="entry name" value="THIOL:DISULFIDE INTERCHANGE PROTEIN DSBC-RELATED"/>
    <property type="match status" value="1"/>
</dbReference>
<organism evidence="10 11">
    <name type="scientific">Pseudohaliea rubra DSM 19751</name>
    <dbReference type="NCBI Taxonomy" id="1265313"/>
    <lineage>
        <taxon>Bacteria</taxon>
        <taxon>Pseudomonadati</taxon>
        <taxon>Pseudomonadota</taxon>
        <taxon>Gammaproteobacteria</taxon>
        <taxon>Cellvibrionales</taxon>
        <taxon>Halieaceae</taxon>
        <taxon>Pseudohaliea</taxon>
    </lineage>
</organism>
<dbReference type="Proteomes" id="UP000029640">
    <property type="component" value="Unassembled WGS sequence"/>
</dbReference>
<dbReference type="SUPFAM" id="SSF54423">
    <property type="entry name" value="DsbC/DsbG N-terminal domain-like"/>
    <property type="match status" value="1"/>
</dbReference>
<keyword evidence="6 7" id="KW-0676">Redox-active center</keyword>
<dbReference type="EMBL" id="AUVB01000053">
    <property type="protein sequence ID" value="KGE03634.1"/>
    <property type="molecule type" value="Genomic_DNA"/>
</dbReference>